<evidence type="ECO:0008006" key="7">
    <source>
        <dbReference type="Google" id="ProtNLM"/>
    </source>
</evidence>
<dbReference type="PANTHER" id="PTHR37042">
    <property type="entry name" value="OUTER MEMBRANE PROTEIN RV1973"/>
    <property type="match status" value="1"/>
</dbReference>
<dbReference type="PANTHER" id="PTHR37042:SF4">
    <property type="entry name" value="OUTER MEMBRANE PROTEIN RV1973"/>
    <property type="match status" value="1"/>
</dbReference>
<evidence type="ECO:0000256" key="3">
    <source>
        <dbReference type="SAM" id="MobiDB-lite"/>
    </source>
</evidence>
<evidence type="ECO:0000313" key="5">
    <source>
        <dbReference type="EMBL" id="MFH8544245.1"/>
    </source>
</evidence>
<evidence type="ECO:0000256" key="4">
    <source>
        <dbReference type="SAM" id="Phobius"/>
    </source>
</evidence>
<proteinExistence type="predicted"/>
<comment type="subcellular location">
    <subcellularLocation>
        <location evidence="1">Membrane</location>
    </subcellularLocation>
</comment>
<dbReference type="RefSeq" id="WP_397707747.1">
    <property type="nucleotide sequence ID" value="NZ_JBIRGN010000001.1"/>
</dbReference>
<feature type="transmembrane region" description="Helical" evidence="4">
    <location>
        <begin position="59"/>
        <end position="79"/>
    </location>
</feature>
<reference evidence="5 6" key="1">
    <citation type="submission" date="2024-10" db="EMBL/GenBank/DDBJ databases">
        <title>The Natural Products Discovery Center: Release of the First 8490 Sequenced Strains for Exploring Actinobacteria Biosynthetic Diversity.</title>
        <authorList>
            <person name="Kalkreuter E."/>
            <person name="Kautsar S.A."/>
            <person name="Yang D."/>
            <person name="Bader C.D."/>
            <person name="Teijaro C.N."/>
            <person name="Fluegel L."/>
            <person name="Davis C.M."/>
            <person name="Simpson J.R."/>
            <person name="Lauterbach L."/>
            <person name="Steele A.D."/>
            <person name="Gui C."/>
            <person name="Meng S."/>
            <person name="Li G."/>
            <person name="Viehrig K."/>
            <person name="Ye F."/>
            <person name="Su P."/>
            <person name="Kiefer A.F."/>
            <person name="Nichols A."/>
            <person name="Cepeda A.J."/>
            <person name="Yan W."/>
            <person name="Fan B."/>
            <person name="Jiang Y."/>
            <person name="Adhikari A."/>
            <person name="Zheng C.-J."/>
            <person name="Schuster L."/>
            <person name="Cowan T.M."/>
            <person name="Smanski M.J."/>
            <person name="Chevrette M.G."/>
            <person name="De Carvalho L.P.S."/>
            <person name="Shen B."/>
        </authorList>
    </citation>
    <scope>NUCLEOTIDE SEQUENCE [LARGE SCALE GENOMIC DNA]</scope>
    <source>
        <strain evidence="5 6">NPDC017990</strain>
    </source>
</reference>
<keyword evidence="4" id="KW-1133">Transmembrane helix</keyword>
<evidence type="ECO:0000256" key="2">
    <source>
        <dbReference type="ARBA" id="ARBA00023136"/>
    </source>
</evidence>
<organism evidence="5 6">
    <name type="scientific">Streptomyces longisporoflavus</name>
    <dbReference type="NCBI Taxonomy" id="28044"/>
    <lineage>
        <taxon>Bacteria</taxon>
        <taxon>Bacillati</taxon>
        <taxon>Actinomycetota</taxon>
        <taxon>Actinomycetes</taxon>
        <taxon>Kitasatosporales</taxon>
        <taxon>Streptomycetaceae</taxon>
        <taxon>Streptomyces</taxon>
    </lineage>
</organism>
<protein>
    <recommendedName>
        <fullName evidence="7">Integral membrane protein</fullName>
    </recommendedName>
</protein>
<gene>
    <name evidence="5" type="ORF">ACH4F9_04440</name>
</gene>
<evidence type="ECO:0000313" key="6">
    <source>
        <dbReference type="Proteomes" id="UP001610818"/>
    </source>
</evidence>
<evidence type="ECO:0000256" key="1">
    <source>
        <dbReference type="ARBA" id="ARBA00004370"/>
    </source>
</evidence>
<sequence>MSTTRHMVNRQRRLAAVRARETPTPAPRTPRPRPRPESRQKPARTARRAVPRPLPLAPLAPLTLLTLLAVLAAAFAVFAHSRAEAARDLPALRNTALTDTARTSEVKGTVGQAVDAVFSYDHAAPGRTEKAADKYLTGKAVGQHRDMLAQVRSQGDRQKLVLSTTVTHSGVEVIDDDRARVLVFADQSNTSTTKGGSATHAAAMFAVDVVHRGGAWRIANIDTFSR</sequence>
<feature type="compositionally biased region" description="Basic residues" evidence="3">
    <location>
        <begin position="41"/>
        <end position="50"/>
    </location>
</feature>
<feature type="region of interest" description="Disordered" evidence="3">
    <location>
        <begin position="1"/>
        <end position="50"/>
    </location>
</feature>
<dbReference type="InterPro" id="IPR032710">
    <property type="entry name" value="NTF2-like_dom_sf"/>
</dbReference>
<keyword evidence="6" id="KW-1185">Reference proteome</keyword>
<keyword evidence="2 4" id="KW-0472">Membrane</keyword>
<keyword evidence="4" id="KW-0812">Transmembrane</keyword>
<dbReference type="SUPFAM" id="SSF54427">
    <property type="entry name" value="NTF2-like"/>
    <property type="match status" value="1"/>
</dbReference>
<accession>A0ABW7QJ56</accession>
<name>A0ABW7QJ56_9ACTN</name>
<dbReference type="EMBL" id="JBIRGQ010000001">
    <property type="protein sequence ID" value="MFH8544245.1"/>
    <property type="molecule type" value="Genomic_DNA"/>
</dbReference>
<comment type="caution">
    <text evidence="5">The sequence shown here is derived from an EMBL/GenBank/DDBJ whole genome shotgun (WGS) entry which is preliminary data.</text>
</comment>
<dbReference type="Proteomes" id="UP001610818">
    <property type="component" value="Unassembled WGS sequence"/>
</dbReference>